<sequence length="30" mass="3262">MTLKSAFLICNYLLAGLALTCLVLSELYSP</sequence>
<dbReference type="EMBL" id="UINC01096286">
    <property type="protein sequence ID" value="SVC53047.1"/>
    <property type="molecule type" value="Genomic_DNA"/>
</dbReference>
<feature type="transmembrane region" description="Helical" evidence="1">
    <location>
        <begin position="6"/>
        <end position="28"/>
    </location>
</feature>
<evidence type="ECO:0000313" key="2">
    <source>
        <dbReference type="EMBL" id="SVC53047.1"/>
    </source>
</evidence>
<name>A0A382MYW3_9ZZZZ</name>
<protein>
    <submittedName>
        <fullName evidence="2">Uncharacterized protein</fullName>
    </submittedName>
</protein>
<keyword evidence="1" id="KW-0812">Transmembrane</keyword>
<dbReference type="AlphaFoldDB" id="A0A382MYW3"/>
<keyword evidence="1" id="KW-0472">Membrane</keyword>
<proteinExistence type="predicted"/>
<gene>
    <name evidence="2" type="ORF">METZ01_LOCUS305901</name>
</gene>
<feature type="non-terminal residue" evidence="2">
    <location>
        <position position="30"/>
    </location>
</feature>
<accession>A0A382MYW3</accession>
<evidence type="ECO:0000256" key="1">
    <source>
        <dbReference type="SAM" id="Phobius"/>
    </source>
</evidence>
<organism evidence="2">
    <name type="scientific">marine metagenome</name>
    <dbReference type="NCBI Taxonomy" id="408172"/>
    <lineage>
        <taxon>unclassified sequences</taxon>
        <taxon>metagenomes</taxon>
        <taxon>ecological metagenomes</taxon>
    </lineage>
</organism>
<reference evidence="2" key="1">
    <citation type="submission" date="2018-05" db="EMBL/GenBank/DDBJ databases">
        <authorList>
            <person name="Lanie J.A."/>
            <person name="Ng W.-L."/>
            <person name="Kazmierczak K.M."/>
            <person name="Andrzejewski T.M."/>
            <person name="Davidsen T.M."/>
            <person name="Wayne K.J."/>
            <person name="Tettelin H."/>
            <person name="Glass J.I."/>
            <person name="Rusch D."/>
            <person name="Podicherti R."/>
            <person name="Tsui H.-C.T."/>
            <person name="Winkler M.E."/>
        </authorList>
    </citation>
    <scope>NUCLEOTIDE SEQUENCE</scope>
</reference>
<keyword evidence="1" id="KW-1133">Transmembrane helix</keyword>